<evidence type="ECO:0000313" key="1">
    <source>
        <dbReference type="EMBL" id="QJA87525.1"/>
    </source>
</evidence>
<reference evidence="1" key="1">
    <citation type="submission" date="2020-03" db="EMBL/GenBank/DDBJ databases">
        <title>The deep terrestrial virosphere.</title>
        <authorList>
            <person name="Holmfeldt K."/>
            <person name="Nilsson E."/>
            <person name="Simone D."/>
            <person name="Lopez-Fernandez M."/>
            <person name="Wu X."/>
            <person name="de Brujin I."/>
            <person name="Lundin D."/>
            <person name="Andersson A."/>
            <person name="Bertilsson S."/>
            <person name="Dopson M."/>
        </authorList>
    </citation>
    <scope>NUCLEOTIDE SEQUENCE</scope>
    <source>
        <strain evidence="1">MM415B02971</strain>
    </source>
</reference>
<dbReference type="AlphaFoldDB" id="A0A6M3L287"/>
<sequence>MSIDHPTPDDIFKYFDRVGEKRGNLTMQILRRQQQFIDAWDSPLGMQLLKDDVDRHEELLRKTVDEVATPQELAEFRYLKKRIDKICEAINNYDKNIRAVRGIK</sequence>
<gene>
    <name evidence="1" type="ORF">MM415B02971_0004</name>
</gene>
<dbReference type="EMBL" id="MT142713">
    <property type="protein sequence ID" value="QJA87525.1"/>
    <property type="molecule type" value="Genomic_DNA"/>
</dbReference>
<proteinExistence type="predicted"/>
<name>A0A6M3L287_9ZZZZ</name>
<accession>A0A6M3L287</accession>
<organism evidence="1">
    <name type="scientific">viral metagenome</name>
    <dbReference type="NCBI Taxonomy" id="1070528"/>
    <lineage>
        <taxon>unclassified sequences</taxon>
        <taxon>metagenomes</taxon>
        <taxon>organismal metagenomes</taxon>
    </lineage>
</organism>
<protein>
    <submittedName>
        <fullName evidence="1">Uncharacterized protein</fullName>
    </submittedName>
</protein>